<evidence type="ECO:0000256" key="8">
    <source>
        <dbReference type="RuleBase" id="RU000461"/>
    </source>
</evidence>
<organism evidence="9 10">
    <name type="scientific">Imshaugia aleurites</name>
    <dbReference type="NCBI Taxonomy" id="172621"/>
    <lineage>
        <taxon>Eukaryota</taxon>
        <taxon>Fungi</taxon>
        <taxon>Dikarya</taxon>
        <taxon>Ascomycota</taxon>
        <taxon>Pezizomycotina</taxon>
        <taxon>Lecanoromycetes</taxon>
        <taxon>OSLEUM clade</taxon>
        <taxon>Lecanoromycetidae</taxon>
        <taxon>Lecanorales</taxon>
        <taxon>Lecanorineae</taxon>
        <taxon>Parmeliaceae</taxon>
        <taxon>Imshaugia</taxon>
    </lineage>
</organism>
<dbReference type="InterPro" id="IPR036396">
    <property type="entry name" value="Cyt_P450_sf"/>
</dbReference>
<dbReference type="OrthoDB" id="3945418at2759"/>
<comment type="similarity">
    <text evidence="2 8">Belongs to the cytochrome P450 family.</text>
</comment>
<dbReference type="EMBL" id="CAJPDT010000148">
    <property type="protein sequence ID" value="CAF9941394.1"/>
    <property type="molecule type" value="Genomic_DNA"/>
</dbReference>
<dbReference type="GO" id="GO:0005506">
    <property type="term" value="F:iron ion binding"/>
    <property type="evidence" value="ECO:0007669"/>
    <property type="project" value="InterPro"/>
</dbReference>
<dbReference type="SUPFAM" id="SSF48264">
    <property type="entry name" value="Cytochrome P450"/>
    <property type="match status" value="1"/>
</dbReference>
<dbReference type="PRINTS" id="PR00385">
    <property type="entry name" value="P450"/>
</dbReference>
<dbReference type="PANTHER" id="PTHR24305">
    <property type="entry name" value="CYTOCHROME P450"/>
    <property type="match status" value="1"/>
</dbReference>
<dbReference type="GO" id="GO:0004497">
    <property type="term" value="F:monooxygenase activity"/>
    <property type="evidence" value="ECO:0007669"/>
    <property type="project" value="UniProtKB-KW"/>
</dbReference>
<keyword evidence="3 7" id="KW-0479">Metal-binding</keyword>
<comment type="caution">
    <text evidence="9">The sequence shown here is derived from an EMBL/GenBank/DDBJ whole genome shotgun (WGS) entry which is preliminary data.</text>
</comment>
<dbReference type="Gene3D" id="1.10.630.10">
    <property type="entry name" value="Cytochrome P450"/>
    <property type="match status" value="1"/>
</dbReference>
<protein>
    <recommendedName>
        <fullName evidence="11">Cytochrome P450</fullName>
    </recommendedName>
</protein>
<evidence type="ECO:0000256" key="6">
    <source>
        <dbReference type="ARBA" id="ARBA00023033"/>
    </source>
</evidence>
<evidence type="ECO:0000256" key="3">
    <source>
        <dbReference type="ARBA" id="ARBA00022723"/>
    </source>
</evidence>
<name>A0A8H3J674_9LECA</name>
<evidence type="ECO:0000313" key="10">
    <source>
        <dbReference type="Proteomes" id="UP000664534"/>
    </source>
</evidence>
<dbReference type="InterPro" id="IPR002401">
    <property type="entry name" value="Cyt_P450_E_grp-I"/>
</dbReference>
<comment type="cofactor">
    <cofactor evidence="1 7">
        <name>heme</name>
        <dbReference type="ChEBI" id="CHEBI:30413"/>
    </cofactor>
</comment>
<evidence type="ECO:0000256" key="5">
    <source>
        <dbReference type="ARBA" id="ARBA00023004"/>
    </source>
</evidence>
<keyword evidence="6 8" id="KW-0503">Monooxygenase</keyword>
<evidence type="ECO:0000313" key="9">
    <source>
        <dbReference type="EMBL" id="CAF9941394.1"/>
    </source>
</evidence>
<dbReference type="Proteomes" id="UP000664534">
    <property type="component" value="Unassembled WGS sequence"/>
</dbReference>
<evidence type="ECO:0000256" key="1">
    <source>
        <dbReference type="ARBA" id="ARBA00001971"/>
    </source>
</evidence>
<gene>
    <name evidence="9" type="ORF">IMSHALPRED_002552</name>
</gene>
<dbReference type="CDD" id="cd11062">
    <property type="entry name" value="CYP58-like"/>
    <property type="match status" value="1"/>
</dbReference>
<dbReference type="PANTHER" id="PTHR24305:SF157">
    <property type="entry name" value="N-ACETYLTRYPTOPHAN 6-HYDROXYLASE IVOC-RELATED"/>
    <property type="match status" value="1"/>
</dbReference>
<feature type="binding site" description="axial binding residue" evidence="7">
    <location>
        <position position="338"/>
    </location>
    <ligand>
        <name>heme</name>
        <dbReference type="ChEBI" id="CHEBI:30413"/>
    </ligand>
    <ligandPart>
        <name>Fe</name>
        <dbReference type="ChEBI" id="CHEBI:18248"/>
    </ligandPart>
</feature>
<dbReference type="PROSITE" id="PS00086">
    <property type="entry name" value="CYTOCHROME_P450"/>
    <property type="match status" value="1"/>
</dbReference>
<sequence length="407" mass="46220">MFGSVPDSTVGTIPHDHHRSRRAALNPYFSKASIRRLEPVITETLDNLLQRLDTCARNGEIMPLSAAYKAATSDIITGYCFGESTGFLMRDDYNSPFFDAVAENFGLAWWMTHVPWLGPLLNSIPMNVQAMLMPGLDSLFRMQRRWIDQIEEIRSSKSVDHERDTIFHGILNSELPDAEKTAHRMRQEAQLLVQAGQDTTATTLANLTFHLLANSVIFQKLKEELKAAFPNDHEHLTSAQLEKLPYLSAIVQEGLRLHPGSTMRMQRISPDESLVYHDPSKRQKWVIPAGTSVSMDPISISMNSKIFPEPERFLPERWMGNSRLERYLLTFSKGTRMCAGINLAYAELYIILAGVFRKYDLYDRAAMQKTPTLALFETTRERDVDIAFDLLVPFPTRGSKGIRAVVR</sequence>
<reference evidence="9" key="1">
    <citation type="submission" date="2021-03" db="EMBL/GenBank/DDBJ databases">
        <authorList>
            <person name="Tagirdzhanova G."/>
        </authorList>
    </citation>
    <scope>NUCLEOTIDE SEQUENCE</scope>
</reference>
<keyword evidence="10" id="KW-1185">Reference proteome</keyword>
<dbReference type="AlphaFoldDB" id="A0A8H3J674"/>
<proteinExistence type="inferred from homology"/>
<dbReference type="GO" id="GO:0020037">
    <property type="term" value="F:heme binding"/>
    <property type="evidence" value="ECO:0007669"/>
    <property type="project" value="InterPro"/>
</dbReference>
<dbReference type="Pfam" id="PF00067">
    <property type="entry name" value="p450"/>
    <property type="match status" value="1"/>
</dbReference>
<dbReference type="InterPro" id="IPR001128">
    <property type="entry name" value="Cyt_P450"/>
</dbReference>
<keyword evidence="5 7" id="KW-0408">Iron</keyword>
<evidence type="ECO:0000256" key="7">
    <source>
        <dbReference type="PIRSR" id="PIRSR602401-1"/>
    </source>
</evidence>
<dbReference type="PRINTS" id="PR00463">
    <property type="entry name" value="EP450I"/>
</dbReference>
<dbReference type="InterPro" id="IPR050121">
    <property type="entry name" value="Cytochrome_P450_monoxygenase"/>
</dbReference>
<keyword evidence="4 8" id="KW-0560">Oxidoreductase</keyword>
<dbReference type="GO" id="GO:0016705">
    <property type="term" value="F:oxidoreductase activity, acting on paired donors, with incorporation or reduction of molecular oxygen"/>
    <property type="evidence" value="ECO:0007669"/>
    <property type="project" value="InterPro"/>
</dbReference>
<accession>A0A8H3J674</accession>
<evidence type="ECO:0000256" key="2">
    <source>
        <dbReference type="ARBA" id="ARBA00010617"/>
    </source>
</evidence>
<keyword evidence="7 8" id="KW-0349">Heme</keyword>
<dbReference type="InterPro" id="IPR017972">
    <property type="entry name" value="Cyt_P450_CS"/>
</dbReference>
<evidence type="ECO:0000256" key="4">
    <source>
        <dbReference type="ARBA" id="ARBA00023002"/>
    </source>
</evidence>
<evidence type="ECO:0008006" key="11">
    <source>
        <dbReference type="Google" id="ProtNLM"/>
    </source>
</evidence>